<dbReference type="Pfam" id="PF00413">
    <property type="entry name" value="Peptidase_M10"/>
    <property type="match status" value="1"/>
</dbReference>
<dbReference type="EMBL" id="PVQB02001505">
    <property type="protein sequence ID" value="KAF4331689.1"/>
    <property type="molecule type" value="Genomic_DNA"/>
</dbReference>
<dbReference type="Proteomes" id="UP000730481">
    <property type="component" value="Unassembled WGS sequence"/>
</dbReference>
<organism evidence="10 11">
    <name type="scientific">Fusarium beomiforme</name>
    <dbReference type="NCBI Taxonomy" id="44412"/>
    <lineage>
        <taxon>Eukaryota</taxon>
        <taxon>Fungi</taxon>
        <taxon>Dikarya</taxon>
        <taxon>Ascomycota</taxon>
        <taxon>Pezizomycotina</taxon>
        <taxon>Sordariomycetes</taxon>
        <taxon>Hypocreomycetidae</taxon>
        <taxon>Hypocreales</taxon>
        <taxon>Nectriaceae</taxon>
        <taxon>Fusarium</taxon>
        <taxon>Fusarium burgessii species complex</taxon>
    </lineage>
</organism>
<evidence type="ECO:0000313" key="10">
    <source>
        <dbReference type="EMBL" id="KAF4331689.1"/>
    </source>
</evidence>
<comment type="cofactor">
    <cofactor evidence="1">
        <name>Zn(2+)</name>
        <dbReference type="ChEBI" id="CHEBI:29105"/>
    </cofactor>
</comment>
<keyword evidence="5" id="KW-0732">Signal</keyword>
<evidence type="ECO:0000256" key="7">
    <source>
        <dbReference type="ARBA" id="ARBA00022833"/>
    </source>
</evidence>
<dbReference type="OrthoDB" id="4062651at2759"/>
<keyword evidence="6" id="KW-0378">Hydrolase</keyword>
<evidence type="ECO:0000256" key="3">
    <source>
        <dbReference type="ARBA" id="ARBA00022670"/>
    </source>
</evidence>
<feature type="domain" description="Peptidase metallopeptidase" evidence="9">
    <location>
        <begin position="92"/>
        <end position="194"/>
    </location>
</feature>
<dbReference type="SMART" id="SM00235">
    <property type="entry name" value="ZnMc"/>
    <property type="match status" value="1"/>
</dbReference>
<dbReference type="InterPro" id="IPR001818">
    <property type="entry name" value="Pept_M10_metallopeptidase"/>
</dbReference>
<accession>A0A9P5A391</accession>
<evidence type="ECO:0000256" key="2">
    <source>
        <dbReference type="ARBA" id="ARBA00010370"/>
    </source>
</evidence>
<evidence type="ECO:0000313" key="11">
    <source>
        <dbReference type="Proteomes" id="UP000730481"/>
    </source>
</evidence>
<evidence type="ECO:0000259" key="9">
    <source>
        <dbReference type="SMART" id="SM00235"/>
    </source>
</evidence>
<dbReference type="GO" id="GO:0030198">
    <property type="term" value="P:extracellular matrix organization"/>
    <property type="evidence" value="ECO:0007669"/>
    <property type="project" value="TreeGrafter"/>
</dbReference>
<keyword evidence="8" id="KW-0482">Metalloprotease</keyword>
<reference evidence="10" key="2">
    <citation type="submission" date="2020-02" db="EMBL/GenBank/DDBJ databases">
        <title>Identification and distribution of gene clusters putatively required for synthesis of sphingolipid metabolism inhibitors in phylogenetically diverse species of the filamentous fungus Fusarium.</title>
        <authorList>
            <person name="Kim H.-S."/>
            <person name="Busman M."/>
            <person name="Brown D.W."/>
            <person name="Divon H."/>
            <person name="Uhlig S."/>
            <person name="Proctor R.H."/>
        </authorList>
    </citation>
    <scope>NUCLEOTIDE SEQUENCE</scope>
    <source>
        <strain evidence="10">NRRL 25174</strain>
    </source>
</reference>
<keyword evidence="4" id="KW-0479">Metal-binding</keyword>
<sequence length="262" mass="28222">MAVNKWKAPEPGDLESPDRVEARGQVIGYLQRFGHISRDKDADVSLGLADLQGCGALPKTGAFDEKNAAPMELLRCGSVSGLPNNLGFAVLGGKLDTNELSYRFDSHAGVLTWQETRQAVIDASAKWSNVTPLTFQEVPEGVTVHFLSRIALHEFGHALGLSHSLLPGPVMFAFPTQPILQPDDIAGIQALYGPRTKGWFNFQRSPGTIIAAELGSPSAQASFYSVNQALIALDSESNSIAESNHETAPNITTITLWLKRAT</sequence>
<dbReference type="InterPro" id="IPR006026">
    <property type="entry name" value="Peptidase_Metallo"/>
</dbReference>
<evidence type="ECO:0000256" key="4">
    <source>
        <dbReference type="ARBA" id="ARBA00022723"/>
    </source>
</evidence>
<evidence type="ECO:0000256" key="8">
    <source>
        <dbReference type="ARBA" id="ARBA00023049"/>
    </source>
</evidence>
<keyword evidence="3" id="KW-0645">Protease</keyword>
<evidence type="ECO:0000256" key="1">
    <source>
        <dbReference type="ARBA" id="ARBA00001947"/>
    </source>
</evidence>
<dbReference type="GO" id="GO:0006508">
    <property type="term" value="P:proteolysis"/>
    <property type="evidence" value="ECO:0007669"/>
    <property type="project" value="UniProtKB-KW"/>
</dbReference>
<keyword evidence="7" id="KW-0862">Zinc</keyword>
<comment type="caution">
    <text evidence="10">The sequence shown here is derived from an EMBL/GenBank/DDBJ whole genome shotgun (WGS) entry which is preliminary data.</text>
</comment>
<proteinExistence type="inferred from homology"/>
<dbReference type="PANTHER" id="PTHR10201:SF291">
    <property type="entry name" value="MATRIX METALLOPROTEINASE 1, ISOFORM C-RELATED"/>
    <property type="match status" value="1"/>
</dbReference>
<dbReference type="GO" id="GO:0031012">
    <property type="term" value="C:extracellular matrix"/>
    <property type="evidence" value="ECO:0007669"/>
    <property type="project" value="InterPro"/>
</dbReference>
<name>A0A9P5A391_9HYPO</name>
<dbReference type="SUPFAM" id="SSF55486">
    <property type="entry name" value="Metalloproteases ('zincins'), catalytic domain"/>
    <property type="match status" value="1"/>
</dbReference>
<keyword evidence="11" id="KW-1185">Reference proteome</keyword>
<dbReference type="InterPro" id="IPR024079">
    <property type="entry name" value="MetalloPept_cat_dom_sf"/>
</dbReference>
<gene>
    <name evidence="10" type="ORF">FBEOM_14548</name>
</gene>
<dbReference type="GO" id="GO:0008270">
    <property type="term" value="F:zinc ion binding"/>
    <property type="evidence" value="ECO:0007669"/>
    <property type="project" value="InterPro"/>
</dbReference>
<evidence type="ECO:0000256" key="6">
    <source>
        <dbReference type="ARBA" id="ARBA00022801"/>
    </source>
</evidence>
<dbReference type="AlphaFoldDB" id="A0A9P5A391"/>
<dbReference type="GO" id="GO:0004222">
    <property type="term" value="F:metalloendopeptidase activity"/>
    <property type="evidence" value="ECO:0007669"/>
    <property type="project" value="InterPro"/>
</dbReference>
<comment type="similarity">
    <text evidence="2">Belongs to the peptidase M10A family.</text>
</comment>
<dbReference type="PANTHER" id="PTHR10201">
    <property type="entry name" value="MATRIX METALLOPROTEINASE"/>
    <property type="match status" value="1"/>
</dbReference>
<evidence type="ECO:0000256" key="5">
    <source>
        <dbReference type="ARBA" id="ARBA00022729"/>
    </source>
</evidence>
<reference evidence="10" key="1">
    <citation type="journal article" date="2017" name="Mycologia">
        <title>Fusarium algeriense, sp. nov., a novel toxigenic crown rot pathogen of durum wheat from Algeria is nested in the Fusarium burgessii species complex.</title>
        <authorList>
            <person name="Laraba I."/>
            <person name="Keddad A."/>
            <person name="Boureghda H."/>
            <person name="Abdallah N."/>
            <person name="Vaughan M.M."/>
            <person name="Proctor R.H."/>
            <person name="Busman M."/>
            <person name="O'Donnell K."/>
        </authorList>
    </citation>
    <scope>NUCLEOTIDE SEQUENCE</scope>
    <source>
        <strain evidence="10">NRRL 25174</strain>
    </source>
</reference>
<protein>
    <submittedName>
        <fullName evidence="10">Matrix metallo ase</fullName>
    </submittedName>
</protein>
<dbReference type="Gene3D" id="3.40.390.10">
    <property type="entry name" value="Collagenase (Catalytic Domain)"/>
    <property type="match status" value="2"/>
</dbReference>
<dbReference type="GO" id="GO:0030574">
    <property type="term" value="P:collagen catabolic process"/>
    <property type="evidence" value="ECO:0007669"/>
    <property type="project" value="TreeGrafter"/>
</dbReference>